<evidence type="ECO:0000313" key="2">
    <source>
        <dbReference type="EMBL" id="EMB32523.1"/>
    </source>
</evidence>
<evidence type="ECO:0000256" key="1">
    <source>
        <dbReference type="SAM" id="SignalP"/>
    </source>
</evidence>
<dbReference type="AlphaFoldDB" id="A0A0E2E388"/>
<dbReference type="EMBL" id="AGDV01000014">
    <property type="protein sequence ID" value="EMB32523.1"/>
    <property type="molecule type" value="Genomic_DNA"/>
</dbReference>
<dbReference type="PATRIC" id="fig|999432.5.peg.1811"/>
<feature type="chain" id="PRO_5002393364" evidence="1">
    <location>
        <begin position="24"/>
        <end position="200"/>
    </location>
</feature>
<dbReference type="RefSeq" id="WP_002684942.1">
    <property type="nucleotide sequence ID" value="NZ_CM001795.1"/>
</dbReference>
<gene>
    <name evidence="2" type="ORF">HMPREF9726_01747</name>
</gene>
<keyword evidence="1" id="KW-0732">Signal</keyword>
<sequence>MKKNKLFKILCLLLFIVTGFVFADEEKKALPSKGEVILVFSLKVLPTPDSAFFSNYRNIKFGNFDFDDGSVATDQIYVNYLVHKYFLSAKCDEDPQKTDFVMKKISLQSNKRIINLYKLVYFFGNAYCAQLTLPIQSELTIPEDVKFVYLGDFTIKCSMPFYDISEIKRIDNFDAAALAVKKAYGKSAELERIPLVPLKK</sequence>
<name>A0A0E2E388_TREDN</name>
<dbReference type="HOGENOM" id="CLU_1377591_0_0_12"/>
<feature type="signal peptide" evidence="1">
    <location>
        <begin position="1"/>
        <end position="23"/>
    </location>
</feature>
<dbReference type="Proteomes" id="UP000011705">
    <property type="component" value="Chromosome"/>
</dbReference>
<protein>
    <submittedName>
        <fullName evidence="2">Uncharacterized protein</fullName>
    </submittedName>
</protein>
<reference evidence="2" key="1">
    <citation type="submission" date="2012-01" db="EMBL/GenBank/DDBJ databases">
        <title>The Genome Sequence of Treponema denticola H-22.</title>
        <authorList>
            <consortium name="The Broad Institute Genome Sequencing Platform"/>
            <person name="Earl A."/>
            <person name="Ward D."/>
            <person name="Feldgarden M."/>
            <person name="Gevers D."/>
            <person name="Blanton J.M."/>
            <person name="Fenno C.J."/>
            <person name="Baranova O.V."/>
            <person name="Mathney J."/>
            <person name="Dewhirst F.E."/>
            <person name="Izard J."/>
            <person name="Young S.K."/>
            <person name="Zeng Q."/>
            <person name="Gargeya S."/>
            <person name="Fitzgerald M."/>
            <person name="Haas B."/>
            <person name="Abouelleil A."/>
            <person name="Alvarado L."/>
            <person name="Arachchi H.M."/>
            <person name="Berlin A."/>
            <person name="Chapman S.B."/>
            <person name="Gearin G."/>
            <person name="Goldberg J."/>
            <person name="Griggs A."/>
            <person name="Gujja S."/>
            <person name="Hansen M."/>
            <person name="Heiman D."/>
            <person name="Howarth C."/>
            <person name="Larimer J."/>
            <person name="Lui A."/>
            <person name="MacDonald P.J.P."/>
            <person name="McCowen C."/>
            <person name="Montmayeur A."/>
            <person name="Murphy C."/>
            <person name="Neiman D."/>
            <person name="Pearson M."/>
            <person name="Priest M."/>
            <person name="Roberts A."/>
            <person name="Saif S."/>
            <person name="Shea T."/>
            <person name="Sisk P."/>
            <person name="Stolte C."/>
            <person name="Sykes S."/>
            <person name="Wortman J."/>
            <person name="Nusbaum C."/>
            <person name="Birren B."/>
        </authorList>
    </citation>
    <scope>NUCLEOTIDE SEQUENCE [LARGE SCALE GENOMIC DNA]</scope>
    <source>
        <strain evidence="2">H-22</strain>
    </source>
</reference>
<accession>A0A0E2E388</accession>
<comment type="caution">
    <text evidence="2">The sequence shown here is derived from an EMBL/GenBank/DDBJ whole genome shotgun (WGS) entry which is preliminary data.</text>
</comment>
<organism evidence="2">
    <name type="scientific">Treponema denticola H-22</name>
    <dbReference type="NCBI Taxonomy" id="999432"/>
    <lineage>
        <taxon>Bacteria</taxon>
        <taxon>Pseudomonadati</taxon>
        <taxon>Spirochaetota</taxon>
        <taxon>Spirochaetia</taxon>
        <taxon>Spirochaetales</taxon>
        <taxon>Treponemataceae</taxon>
        <taxon>Treponema</taxon>
    </lineage>
</organism>
<proteinExistence type="predicted"/>